<dbReference type="EMBL" id="JAULSN010000007">
    <property type="protein sequence ID" value="KAK3367360.1"/>
    <property type="molecule type" value="Genomic_DNA"/>
</dbReference>
<accession>A0AAE0K0K7</accession>
<dbReference type="GO" id="GO:0001080">
    <property type="term" value="P:nitrogen catabolite activation of transcription from RNA polymerase II promoter"/>
    <property type="evidence" value="ECO:0007669"/>
    <property type="project" value="TreeGrafter"/>
</dbReference>
<dbReference type="Gene3D" id="1.20.5.170">
    <property type="match status" value="1"/>
</dbReference>
<dbReference type="CDD" id="cd14686">
    <property type="entry name" value="bZIP"/>
    <property type="match status" value="1"/>
</dbReference>
<sequence>MPAGQFNFDTDFSPASTDLLSSDLTCVNSPSLLDQPTGWANLTSLAIYGETSSPTSSTSGSSLHSGLALPKAVSQPKKRGRPPASPAPEGDGDDDLVAKRQRNNVAAKKYRQKKLDRIQELEEEVDEVKRERDELRISLARKEAETAALREMLKMATANSAKGSP</sequence>
<dbReference type="PROSITE" id="PS00036">
    <property type="entry name" value="BZIP_BASIC"/>
    <property type="match status" value="1"/>
</dbReference>
<name>A0AAE0K0K7_9PEZI</name>
<feature type="region of interest" description="Disordered" evidence="4">
    <location>
        <begin position="51"/>
        <end position="109"/>
    </location>
</feature>
<dbReference type="InterPro" id="IPR046347">
    <property type="entry name" value="bZIP_sf"/>
</dbReference>
<dbReference type="PANTHER" id="PTHR11462">
    <property type="entry name" value="JUN TRANSCRIPTION FACTOR-RELATED"/>
    <property type="match status" value="1"/>
</dbReference>
<evidence type="ECO:0000256" key="2">
    <source>
        <dbReference type="ARBA" id="ARBA00023125"/>
    </source>
</evidence>
<feature type="domain" description="BZIP" evidence="5">
    <location>
        <begin position="93"/>
        <end position="156"/>
    </location>
</feature>
<keyword evidence="2" id="KW-0238">DNA-binding</keyword>
<gene>
    <name evidence="6" type="ORF">B0T24DRAFT_635652</name>
</gene>
<dbReference type="InterPro" id="IPR050946">
    <property type="entry name" value="AP-1_TF_bZIP"/>
</dbReference>
<dbReference type="PANTHER" id="PTHR11462:SF35">
    <property type="entry name" value="TRANSCRIPTION FACTOR JRA"/>
    <property type="match status" value="1"/>
</dbReference>
<evidence type="ECO:0000256" key="3">
    <source>
        <dbReference type="ARBA" id="ARBA00023163"/>
    </source>
</evidence>
<dbReference type="GO" id="GO:1903833">
    <property type="term" value="P:positive regulation of cellular response to amino acid starvation"/>
    <property type="evidence" value="ECO:0007669"/>
    <property type="project" value="TreeGrafter"/>
</dbReference>
<reference evidence="6" key="2">
    <citation type="submission" date="2023-06" db="EMBL/GenBank/DDBJ databases">
        <authorList>
            <consortium name="Lawrence Berkeley National Laboratory"/>
            <person name="Haridas S."/>
            <person name="Hensen N."/>
            <person name="Bonometti L."/>
            <person name="Westerberg I."/>
            <person name="Brannstrom I.O."/>
            <person name="Guillou S."/>
            <person name="Cros-Aarteil S."/>
            <person name="Calhoun S."/>
            <person name="Kuo A."/>
            <person name="Mondo S."/>
            <person name="Pangilinan J."/>
            <person name="Riley R."/>
            <person name="Labutti K."/>
            <person name="Andreopoulos B."/>
            <person name="Lipzen A."/>
            <person name="Chen C."/>
            <person name="Yanf M."/>
            <person name="Daum C."/>
            <person name="Ng V."/>
            <person name="Clum A."/>
            <person name="Steindorff A."/>
            <person name="Ohm R."/>
            <person name="Martin F."/>
            <person name="Silar P."/>
            <person name="Natvig D."/>
            <person name="Lalanne C."/>
            <person name="Gautier V."/>
            <person name="Ament-Velasquez S.L."/>
            <person name="Kruys A."/>
            <person name="Hutchinson M.I."/>
            <person name="Powell A.J."/>
            <person name="Barry K."/>
            <person name="Miller A.N."/>
            <person name="Grigoriev I.V."/>
            <person name="Debuchy R."/>
            <person name="Gladieux P."/>
            <person name="Thoren M.H."/>
            <person name="Johannesson H."/>
        </authorList>
    </citation>
    <scope>NUCLEOTIDE SEQUENCE</scope>
    <source>
        <strain evidence="6">CBS 958.72</strain>
    </source>
</reference>
<dbReference type="Pfam" id="PF07716">
    <property type="entry name" value="bZIP_2"/>
    <property type="match status" value="1"/>
</dbReference>
<keyword evidence="7" id="KW-1185">Reference proteome</keyword>
<dbReference type="SMART" id="SM00338">
    <property type="entry name" value="BRLZ"/>
    <property type="match status" value="1"/>
</dbReference>
<evidence type="ECO:0000259" key="5">
    <source>
        <dbReference type="PROSITE" id="PS50217"/>
    </source>
</evidence>
<comment type="caution">
    <text evidence="6">The sequence shown here is derived from an EMBL/GenBank/DDBJ whole genome shotgun (WGS) entry which is preliminary data.</text>
</comment>
<organism evidence="6 7">
    <name type="scientific">Lasiosphaeria ovina</name>
    <dbReference type="NCBI Taxonomy" id="92902"/>
    <lineage>
        <taxon>Eukaryota</taxon>
        <taxon>Fungi</taxon>
        <taxon>Dikarya</taxon>
        <taxon>Ascomycota</taxon>
        <taxon>Pezizomycotina</taxon>
        <taxon>Sordariomycetes</taxon>
        <taxon>Sordariomycetidae</taxon>
        <taxon>Sordariales</taxon>
        <taxon>Lasiosphaeriaceae</taxon>
        <taxon>Lasiosphaeria</taxon>
    </lineage>
</organism>
<dbReference type="InterPro" id="IPR004827">
    <property type="entry name" value="bZIP"/>
</dbReference>
<proteinExistence type="predicted"/>
<evidence type="ECO:0000313" key="7">
    <source>
        <dbReference type="Proteomes" id="UP001287356"/>
    </source>
</evidence>
<protein>
    <recommendedName>
        <fullName evidence="5">BZIP domain-containing protein</fullName>
    </recommendedName>
</protein>
<feature type="compositionally biased region" description="Low complexity" evidence="4">
    <location>
        <begin position="51"/>
        <end position="69"/>
    </location>
</feature>
<dbReference type="GO" id="GO:0000981">
    <property type="term" value="F:DNA-binding transcription factor activity, RNA polymerase II-specific"/>
    <property type="evidence" value="ECO:0007669"/>
    <property type="project" value="TreeGrafter"/>
</dbReference>
<reference evidence="6" key="1">
    <citation type="journal article" date="2023" name="Mol. Phylogenet. Evol.">
        <title>Genome-scale phylogeny and comparative genomics of the fungal order Sordariales.</title>
        <authorList>
            <person name="Hensen N."/>
            <person name="Bonometti L."/>
            <person name="Westerberg I."/>
            <person name="Brannstrom I.O."/>
            <person name="Guillou S."/>
            <person name="Cros-Aarteil S."/>
            <person name="Calhoun S."/>
            <person name="Haridas S."/>
            <person name="Kuo A."/>
            <person name="Mondo S."/>
            <person name="Pangilinan J."/>
            <person name="Riley R."/>
            <person name="LaButti K."/>
            <person name="Andreopoulos B."/>
            <person name="Lipzen A."/>
            <person name="Chen C."/>
            <person name="Yan M."/>
            <person name="Daum C."/>
            <person name="Ng V."/>
            <person name="Clum A."/>
            <person name="Steindorff A."/>
            <person name="Ohm R.A."/>
            <person name="Martin F."/>
            <person name="Silar P."/>
            <person name="Natvig D.O."/>
            <person name="Lalanne C."/>
            <person name="Gautier V."/>
            <person name="Ament-Velasquez S.L."/>
            <person name="Kruys A."/>
            <person name="Hutchinson M.I."/>
            <person name="Powell A.J."/>
            <person name="Barry K."/>
            <person name="Miller A.N."/>
            <person name="Grigoriev I.V."/>
            <person name="Debuchy R."/>
            <person name="Gladieux P."/>
            <person name="Hiltunen Thoren M."/>
            <person name="Johannesson H."/>
        </authorList>
    </citation>
    <scope>NUCLEOTIDE SEQUENCE</scope>
    <source>
        <strain evidence="6">CBS 958.72</strain>
    </source>
</reference>
<keyword evidence="3" id="KW-0804">Transcription</keyword>
<dbReference type="PROSITE" id="PS50217">
    <property type="entry name" value="BZIP"/>
    <property type="match status" value="1"/>
</dbReference>
<evidence type="ECO:0000256" key="4">
    <source>
        <dbReference type="SAM" id="MobiDB-lite"/>
    </source>
</evidence>
<evidence type="ECO:0000256" key="1">
    <source>
        <dbReference type="ARBA" id="ARBA00023015"/>
    </source>
</evidence>
<keyword evidence="1" id="KW-0805">Transcription regulation</keyword>
<evidence type="ECO:0000313" key="6">
    <source>
        <dbReference type="EMBL" id="KAK3367360.1"/>
    </source>
</evidence>
<dbReference type="GO" id="GO:0005667">
    <property type="term" value="C:transcription regulator complex"/>
    <property type="evidence" value="ECO:0007669"/>
    <property type="project" value="TreeGrafter"/>
</dbReference>
<dbReference type="GO" id="GO:0000978">
    <property type="term" value="F:RNA polymerase II cis-regulatory region sequence-specific DNA binding"/>
    <property type="evidence" value="ECO:0007669"/>
    <property type="project" value="TreeGrafter"/>
</dbReference>
<dbReference type="Proteomes" id="UP001287356">
    <property type="component" value="Unassembled WGS sequence"/>
</dbReference>
<dbReference type="SUPFAM" id="SSF57959">
    <property type="entry name" value="Leucine zipper domain"/>
    <property type="match status" value="1"/>
</dbReference>
<dbReference type="AlphaFoldDB" id="A0AAE0K0K7"/>